<protein>
    <recommendedName>
        <fullName evidence="4">Invasion protein IalB</fullName>
    </recommendedName>
</protein>
<dbReference type="AlphaFoldDB" id="A0A4R8F9D7"/>
<accession>A0A4R8F9D7</accession>
<dbReference type="RefSeq" id="WP_113668792.1">
    <property type="nucleotide sequence ID" value="NZ_SOEB01000033.1"/>
</dbReference>
<name>A0A4R8F9D7_9RHOB</name>
<comment type="caution">
    <text evidence="2">The sequence shown here is derived from an EMBL/GenBank/DDBJ whole genome shotgun (WGS) entry which is preliminary data.</text>
</comment>
<evidence type="ECO:0000313" key="3">
    <source>
        <dbReference type="Proteomes" id="UP000295484"/>
    </source>
</evidence>
<gene>
    <name evidence="2" type="ORF">EV657_1331</name>
</gene>
<evidence type="ECO:0000313" key="2">
    <source>
        <dbReference type="EMBL" id="TDX22146.1"/>
    </source>
</evidence>
<evidence type="ECO:0000256" key="1">
    <source>
        <dbReference type="SAM" id="SignalP"/>
    </source>
</evidence>
<keyword evidence="1" id="KW-0732">Signal</keyword>
<evidence type="ECO:0008006" key="4">
    <source>
        <dbReference type="Google" id="ProtNLM"/>
    </source>
</evidence>
<feature type="chain" id="PRO_5021034022" description="Invasion protein IalB" evidence="1">
    <location>
        <begin position="21"/>
        <end position="293"/>
    </location>
</feature>
<feature type="signal peptide" evidence="1">
    <location>
        <begin position="1"/>
        <end position="20"/>
    </location>
</feature>
<dbReference type="Proteomes" id="UP000295484">
    <property type="component" value="Unassembled WGS sequence"/>
</dbReference>
<proteinExistence type="predicted"/>
<sequence>MRRFAILLAAGLLRAASVQAQMWMPLTGTGGEFDGAVVCEDHPWGESSCILLGCRAGQPIDLYVVSRTLTRSGLTDAMLTVDGRVISVAAFQRQEGHDDLFFAGATRQSIEAIAEPLRRGSRFALDFEGGAAGLTLQGSLRGSSRAIDHALSVCPMPLPAPVADPAGDALAQVQRDCAEIGGTVTPEQPMARPVDIDGVAPMDLAVDFGAVRCSSASSLYCGSGGCSQQIYLGVAGGGYRPIYGDTMYGFEVPSPGVLRVDVHGSACGRVGASGACRLTFRVDPDGVTLLSKE</sequence>
<reference evidence="2 3" key="1">
    <citation type="submission" date="2019-03" db="EMBL/GenBank/DDBJ databases">
        <title>Genomic Encyclopedia of Type Strains, Phase IV (KMG-IV): sequencing the most valuable type-strain genomes for metagenomic binning, comparative biology and taxonomic classification.</title>
        <authorList>
            <person name="Goeker M."/>
        </authorList>
    </citation>
    <scope>NUCLEOTIDE SEQUENCE [LARGE SCALE GENOMIC DNA]</scope>
    <source>
        <strain evidence="2 3">JA181</strain>
    </source>
</reference>
<organism evidence="2 3">
    <name type="scientific">Rhodovulum visakhapatnamense</name>
    <dbReference type="NCBI Taxonomy" id="364297"/>
    <lineage>
        <taxon>Bacteria</taxon>
        <taxon>Pseudomonadati</taxon>
        <taxon>Pseudomonadota</taxon>
        <taxon>Alphaproteobacteria</taxon>
        <taxon>Rhodobacterales</taxon>
        <taxon>Paracoccaceae</taxon>
        <taxon>Rhodovulum</taxon>
    </lineage>
</organism>
<dbReference type="EMBL" id="SOEB01000033">
    <property type="protein sequence ID" value="TDX22146.1"/>
    <property type="molecule type" value="Genomic_DNA"/>
</dbReference>